<organism evidence="1 2">
    <name type="scientific">Jeotgalibacillus malaysiensis</name>
    <dbReference type="NCBI Taxonomy" id="1508404"/>
    <lineage>
        <taxon>Bacteria</taxon>
        <taxon>Bacillati</taxon>
        <taxon>Bacillota</taxon>
        <taxon>Bacilli</taxon>
        <taxon>Bacillales</taxon>
        <taxon>Caryophanaceae</taxon>
        <taxon>Jeotgalibacillus</taxon>
    </lineage>
</organism>
<dbReference type="BioCyc" id="JESP1508404:G14D9-13144-MONOMER"/>
<protein>
    <submittedName>
        <fullName evidence="1">Uncharacterized protein</fullName>
    </submittedName>
</protein>
<reference evidence="1 2" key="1">
    <citation type="submission" date="2014-08" db="EMBL/GenBank/DDBJ databases">
        <title>Complete genome of a marine bacteria Jeotgalibacillus malaysiensis.</title>
        <authorList>
            <person name="Yaakop A.S."/>
            <person name="Chan K.-G."/>
            <person name="Goh K.M."/>
        </authorList>
    </citation>
    <scope>NUCLEOTIDE SEQUENCE [LARGE SCALE GENOMIC DNA]</scope>
    <source>
        <strain evidence="1 2">D5</strain>
        <plasmid evidence="2">Plasmid</plasmid>
    </source>
</reference>
<dbReference type="Proteomes" id="UP000031449">
    <property type="component" value="Plasmid unnamed"/>
</dbReference>
<evidence type="ECO:0000313" key="2">
    <source>
        <dbReference type="Proteomes" id="UP000031449"/>
    </source>
</evidence>
<sequence>MLTVLSFLSASMFLIKGFRLWSLTKKKNEVPTLLGLEKVETTGLGYFLTTSGSLIVPSIVFDVLSGGNVFSMWGLGGGLVLALTSLMTHMYHDLEKSHNVEMDFKKVQPTEETLETFFGEIEMNGRMSFGHLFGFSPFTETRLYFKSPLKVKSGKERDDLIQVAKVYHEAKALDKLRASLPNDSKLNDTDRQKKKELEKMIETKVNFLKKSSDIVKTAVVRDDEAYYSDGEKESVEALRNLKLDVSLPRQLIHPTVEELVHIQSNPNVSQHLKEEARALEHTIENMLKNKTKSWTEDELARFGIETVKRFHHIN</sequence>
<dbReference type="HOGENOM" id="CLU_885038_0_0_9"/>
<dbReference type="EMBL" id="CP009417">
    <property type="protein sequence ID" value="AJD93178.1"/>
    <property type="molecule type" value="Genomic_DNA"/>
</dbReference>
<keyword evidence="1" id="KW-0614">Plasmid</keyword>
<proteinExistence type="predicted"/>
<name>A0A0B5AX85_9BACL</name>
<keyword evidence="2" id="KW-1185">Reference proteome</keyword>
<dbReference type="AlphaFoldDB" id="A0A0B5AX85"/>
<geneLocation type="plasmid" evidence="2"/>
<evidence type="ECO:0000313" key="1">
    <source>
        <dbReference type="EMBL" id="AJD93178.1"/>
    </source>
</evidence>
<gene>
    <name evidence="1" type="ORF">JMA_38600</name>
</gene>
<accession>A0A0B5AX85</accession>
<dbReference type="KEGG" id="jeo:JMA_38600"/>